<feature type="transmembrane region" description="Helical" evidence="35">
    <location>
        <begin position="84"/>
        <end position="110"/>
    </location>
</feature>
<proteinExistence type="inferred from homology"/>
<evidence type="ECO:0000256" key="36">
    <source>
        <dbReference type="SAM" id="Coils"/>
    </source>
</evidence>
<keyword evidence="25" id="KW-0325">Glycoprotein</keyword>
<evidence type="ECO:0000256" key="4">
    <source>
        <dbReference type="ARBA" id="ARBA00004922"/>
    </source>
</evidence>
<dbReference type="InterPro" id="IPR056836">
    <property type="entry name" value="ARM_TT21_4th"/>
</dbReference>
<evidence type="ECO:0000256" key="2">
    <source>
        <dbReference type="ARBA" id="ARBA00004323"/>
    </source>
</evidence>
<feature type="compositionally biased region" description="Basic and acidic residues" evidence="37">
    <location>
        <begin position="1828"/>
        <end position="1837"/>
    </location>
</feature>
<dbReference type="SUPFAM" id="SSF53448">
    <property type="entry name" value="Nucleotide-diphospho-sugar transferases"/>
    <property type="match status" value="1"/>
</dbReference>
<feature type="domain" description="EF-hand" evidence="38">
    <location>
        <begin position="274"/>
        <end position="309"/>
    </location>
</feature>
<evidence type="ECO:0000256" key="33">
    <source>
        <dbReference type="ARBA" id="ARBA00064899"/>
    </source>
</evidence>
<dbReference type="PRINTS" id="PR00170">
    <property type="entry name" value="NACHANNEL"/>
</dbReference>
<dbReference type="Pfam" id="PF25068">
    <property type="entry name" value="ARM_TT21_4th"/>
    <property type="match status" value="1"/>
</dbReference>
<dbReference type="Gene3D" id="2.80.10.50">
    <property type="match status" value="1"/>
</dbReference>
<dbReference type="CDD" id="cd02510">
    <property type="entry name" value="pp-GalNAc-T"/>
    <property type="match status" value="1"/>
</dbReference>
<dbReference type="Pfam" id="PF24609">
    <property type="entry name" value="IQ_SCN5A_C"/>
    <property type="match status" value="1"/>
</dbReference>
<dbReference type="GO" id="GO:0004653">
    <property type="term" value="F:polypeptide N-acetylgalactosaminyltransferase activity"/>
    <property type="evidence" value="ECO:0007669"/>
    <property type="project" value="UniProtKB-EC"/>
</dbReference>
<evidence type="ECO:0000256" key="37">
    <source>
        <dbReference type="SAM" id="MobiDB-lite"/>
    </source>
</evidence>
<dbReference type="FunFam" id="1.25.40.10:FF:000279">
    <property type="entry name" value="Tetratricopeptide repeat domain 21A"/>
    <property type="match status" value="1"/>
</dbReference>
<evidence type="ECO:0000256" key="22">
    <source>
        <dbReference type="ARBA" id="ARBA00023065"/>
    </source>
</evidence>
<keyword evidence="21 35" id="KW-0915">Sodium</keyword>
<keyword evidence="17 35" id="KW-0851">Voltage-gated channel</keyword>
<comment type="pathway">
    <text evidence="4">Protein modification; protein glycosylation.</text>
</comment>
<evidence type="ECO:0000256" key="3">
    <source>
        <dbReference type="ARBA" id="ARBA00004651"/>
    </source>
</evidence>
<comment type="catalytic activity">
    <reaction evidence="31">
        <text>L-seryl-[protein] + UDP-N-acetyl-alpha-D-galactosamine = a 3-O-[N-acetyl-alpha-D-galactosaminyl]-L-seryl-[protein] + UDP + H(+)</text>
        <dbReference type="Rhea" id="RHEA:23956"/>
        <dbReference type="Rhea" id="RHEA-COMP:9863"/>
        <dbReference type="Rhea" id="RHEA-COMP:12788"/>
        <dbReference type="ChEBI" id="CHEBI:15378"/>
        <dbReference type="ChEBI" id="CHEBI:29999"/>
        <dbReference type="ChEBI" id="CHEBI:53604"/>
        <dbReference type="ChEBI" id="CHEBI:58223"/>
        <dbReference type="ChEBI" id="CHEBI:67138"/>
        <dbReference type="EC" id="2.4.1.41"/>
    </reaction>
</comment>
<comment type="caution">
    <text evidence="39">The sequence shown here is derived from an EMBL/GenBank/DDBJ whole genome shotgun (WGS) entry which is preliminary data.</text>
</comment>
<comment type="similarity">
    <text evidence="6">Belongs to the TTC21 family.</text>
</comment>
<evidence type="ECO:0000256" key="6">
    <source>
        <dbReference type="ARBA" id="ARBA00010935"/>
    </source>
</evidence>
<feature type="region of interest" description="Disordered" evidence="37">
    <location>
        <begin position="1803"/>
        <end position="1837"/>
    </location>
</feature>
<evidence type="ECO:0000256" key="7">
    <source>
        <dbReference type="ARBA" id="ARBA00022448"/>
    </source>
</evidence>
<evidence type="ECO:0000256" key="18">
    <source>
        <dbReference type="ARBA" id="ARBA00022968"/>
    </source>
</evidence>
<dbReference type="FunFam" id="1.10.238.10:FF:000002">
    <property type="entry name" value="Sodium channel protein"/>
    <property type="match status" value="1"/>
</dbReference>
<dbReference type="FunFam" id="1.25.40.10:FF:000245">
    <property type="entry name" value="Tetratricopeptide repeat domain 21B"/>
    <property type="match status" value="1"/>
</dbReference>
<dbReference type="Gene3D" id="1.10.238.10">
    <property type="entry name" value="EF-hand"/>
    <property type="match status" value="1"/>
</dbReference>
<keyword evidence="8 35" id="KW-0894">Sodium channel</keyword>
<evidence type="ECO:0000256" key="34">
    <source>
        <dbReference type="PROSITE-ProRule" id="PRU00339"/>
    </source>
</evidence>
<evidence type="ECO:0000256" key="20">
    <source>
        <dbReference type="ARBA" id="ARBA00023034"/>
    </source>
</evidence>
<dbReference type="InterPro" id="IPR058542">
    <property type="entry name" value="IQ_SCN5A_C"/>
</dbReference>
<dbReference type="Gene3D" id="1.25.40.10">
    <property type="entry name" value="Tetratricopeptide repeat domain"/>
    <property type="match status" value="6"/>
</dbReference>
<evidence type="ECO:0000256" key="27">
    <source>
        <dbReference type="ARBA" id="ARBA00023211"/>
    </source>
</evidence>
<dbReference type="InterPro" id="IPR045885">
    <property type="entry name" value="GalNAc-T"/>
</dbReference>
<keyword evidence="13" id="KW-0479">Metal-binding</keyword>
<evidence type="ECO:0000256" key="31">
    <source>
        <dbReference type="ARBA" id="ARBA00052209"/>
    </source>
</evidence>
<feature type="repeat" description="TPR" evidence="34">
    <location>
        <begin position="717"/>
        <end position="750"/>
    </location>
</feature>
<dbReference type="SUPFAM" id="SSF81324">
    <property type="entry name" value="Voltage-gated potassium channels"/>
    <property type="match status" value="1"/>
</dbReference>
<evidence type="ECO:0000256" key="9">
    <source>
        <dbReference type="ARBA" id="ARBA00022475"/>
    </source>
</evidence>
<dbReference type="PANTHER" id="PTHR14699:SF1">
    <property type="entry name" value="TETRATRICOPEPTIDE REPEAT PROTEIN 21B"/>
    <property type="match status" value="1"/>
</dbReference>
<dbReference type="Pfam" id="PF25063">
    <property type="entry name" value="ARM_TT21_C"/>
    <property type="match status" value="1"/>
</dbReference>
<dbReference type="GO" id="GO:0001518">
    <property type="term" value="C:voltage-gated sodium channel complex"/>
    <property type="evidence" value="ECO:0007669"/>
    <property type="project" value="UniProtKB-UniRule"/>
</dbReference>
<dbReference type="SMART" id="SM00458">
    <property type="entry name" value="RICIN"/>
    <property type="match status" value="1"/>
</dbReference>
<organism evidence="39 40">
    <name type="scientific">Clarias magur</name>
    <name type="common">Asian catfish</name>
    <name type="synonym">Macropteronotus magur</name>
    <dbReference type="NCBI Taxonomy" id="1594786"/>
    <lineage>
        <taxon>Eukaryota</taxon>
        <taxon>Metazoa</taxon>
        <taxon>Chordata</taxon>
        <taxon>Craniata</taxon>
        <taxon>Vertebrata</taxon>
        <taxon>Euteleostomi</taxon>
        <taxon>Actinopterygii</taxon>
        <taxon>Neopterygii</taxon>
        <taxon>Teleostei</taxon>
        <taxon>Ostariophysi</taxon>
        <taxon>Siluriformes</taxon>
        <taxon>Clariidae</taxon>
        <taxon>Clarias</taxon>
    </lineage>
</organism>
<evidence type="ECO:0000256" key="13">
    <source>
        <dbReference type="ARBA" id="ARBA00022723"/>
    </source>
</evidence>
<evidence type="ECO:0000256" key="28">
    <source>
        <dbReference type="ARBA" id="ARBA00023303"/>
    </source>
</evidence>
<comment type="subunit">
    <text evidence="33">Voltage-gated sodium (Nav) channels consist of an ion-conducting alpha subunit which is functional on its own associated with regulatory beta subunits.</text>
</comment>
<comment type="function">
    <text evidence="35">Mediates the voltage-dependent sodium ion permeability of excitable membranes. Assuming opened or closed conformations in response to the voltage difference across the membrane, the protein forms a sodium-selective channel through which Na(+) ions may pass in accordance with their electrochemical gradient.</text>
</comment>
<comment type="similarity">
    <text evidence="5">Belongs to the glycosyltransferase 2 family. GalNAc-T subfamily.</text>
</comment>
<comment type="catalytic activity">
    <reaction evidence="30">
        <text>L-threonyl-[protein] + UDP-N-acetyl-alpha-D-galactosamine = a 3-O-[N-acetyl-alpha-D-galactosaminyl]-L-threonyl-[protein] + UDP + H(+)</text>
        <dbReference type="Rhea" id="RHEA:52424"/>
        <dbReference type="Rhea" id="RHEA-COMP:11060"/>
        <dbReference type="Rhea" id="RHEA-COMP:11689"/>
        <dbReference type="ChEBI" id="CHEBI:15378"/>
        <dbReference type="ChEBI" id="CHEBI:30013"/>
        <dbReference type="ChEBI" id="CHEBI:58223"/>
        <dbReference type="ChEBI" id="CHEBI:67138"/>
        <dbReference type="ChEBI" id="CHEBI:87075"/>
        <dbReference type="EC" id="2.4.1.41"/>
    </reaction>
</comment>
<keyword evidence="36" id="KW-0175">Coiled coil</keyword>
<dbReference type="Pfam" id="PF00520">
    <property type="entry name" value="Ion_trans"/>
    <property type="match status" value="1"/>
</dbReference>
<keyword evidence="15" id="KW-0677">Repeat</keyword>
<evidence type="ECO:0000256" key="11">
    <source>
        <dbReference type="ARBA" id="ARBA00022679"/>
    </source>
</evidence>
<dbReference type="InterPro" id="IPR001696">
    <property type="entry name" value="Na_channel_asu"/>
</dbReference>
<dbReference type="GO" id="GO:0005509">
    <property type="term" value="F:calcium ion binding"/>
    <property type="evidence" value="ECO:0007669"/>
    <property type="project" value="InterPro"/>
</dbReference>
<dbReference type="PROSITE" id="PS50231">
    <property type="entry name" value="RICIN_B_LECTIN"/>
    <property type="match status" value="1"/>
</dbReference>
<evidence type="ECO:0000256" key="1">
    <source>
        <dbReference type="ARBA" id="ARBA00001936"/>
    </source>
</evidence>
<dbReference type="InterPro" id="IPR002048">
    <property type="entry name" value="EF_hand_dom"/>
</dbReference>
<dbReference type="PROSITE" id="PS50222">
    <property type="entry name" value="EF_HAND_2"/>
    <property type="match status" value="1"/>
</dbReference>
<evidence type="ECO:0000256" key="19">
    <source>
        <dbReference type="ARBA" id="ARBA00022989"/>
    </source>
</evidence>
<evidence type="ECO:0000256" key="12">
    <source>
        <dbReference type="ARBA" id="ARBA00022692"/>
    </source>
</evidence>
<evidence type="ECO:0000256" key="29">
    <source>
        <dbReference type="ARBA" id="ARBA00038083"/>
    </source>
</evidence>
<dbReference type="SUPFAM" id="SSF48452">
    <property type="entry name" value="TPR-like"/>
    <property type="match status" value="7"/>
</dbReference>
<dbReference type="Pfam" id="PF00535">
    <property type="entry name" value="Glycos_transf_2"/>
    <property type="match status" value="1"/>
</dbReference>
<evidence type="ECO:0000256" key="35">
    <source>
        <dbReference type="RuleBase" id="RU361132"/>
    </source>
</evidence>
<dbReference type="InterPro" id="IPR011990">
    <property type="entry name" value="TPR-like_helical_dom_sf"/>
</dbReference>
<comment type="cofactor">
    <cofactor evidence="1">
        <name>Mn(2+)</name>
        <dbReference type="ChEBI" id="CHEBI:29035"/>
    </cofactor>
</comment>
<evidence type="ECO:0000256" key="10">
    <source>
        <dbReference type="ARBA" id="ARBA00022676"/>
    </source>
</evidence>
<evidence type="ECO:0000256" key="32">
    <source>
        <dbReference type="ARBA" id="ARBA00055248"/>
    </source>
</evidence>
<keyword evidence="40" id="KW-1185">Reference proteome</keyword>
<evidence type="ECO:0000256" key="17">
    <source>
        <dbReference type="ARBA" id="ARBA00022882"/>
    </source>
</evidence>
<keyword evidence="23 35" id="KW-0472">Membrane</keyword>
<dbReference type="PROSITE" id="PS50005">
    <property type="entry name" value="TPR"/>
    <property type="match status" value="3"/>
</dbReference>
<dbReference type="SUPFAM" id="SSF50370">
    <property type="entry name" value="Ricin B-like lectins"/>
    <property type="match status" value="1"/>
</dbReference>
<protein>
    <recommendedName>
        <fullName evidence="35">Sodium channel protein</fullName>
    </recommendedName>
</protein>
<dbReference type="InterPro" id="IPR027359">
    <property type="entry name" value="Volt_channel_dom_sf"/>
</dbReference>
<evidence type="ECO:0000256" key="26">
    <source>
        <dbReference type="ARBA" id="ARBA00023201"/>
    </source>
</evidence>
<evidence type="ECO:0000313" key="39">
    <source>
        <dbReference type="EMBL" id="KAF5904136.1"/>
    </source>
</evidence>
<dbReference type="InterPro" id="IPR000772">
    <property type="entry name" value="Ricin_B_lectin"/>
</dbReference>
<feature type="coiled-coil region" evidence="36">
    <location>
        <begin position="611"/>
        <end position="645"/>
    </location>
</feature>
<dbReference type="FunFam" id="1.25.40.10:FF:003438">
    <property type="entry name" value="Tetratricopeptide repeat domain 21B"/>
    <property type="match status" value="1"/>
</dbReference>
<keyword evidence="18" id="KW-0735">Signal-anchor</keyword>
<dbReference type="GO" id="GO:0005248">
    <property type="term" value="F:voltage-gated sodium channel activity"/>
    <property type="evidence" value="ECO:0007669"/>
    <property type="project" value="InterPro"/>
</dbReference>
<dbReference type="Gene3D" id="3.90.550.10">
    <property type="entry name" value="Spore Coat Polysaccharide Biosynthesis Protein SpsA, Chain A"/>
    <property type="match status" value="1"/>
</dbReference>
<dbReference type="InterPro" id="IPR056832">
    <property type="entry name" value="ARM_TT21_2nd"/>
</dbReference>
<dbReference type="InterPro" id="IPR001173">
    <property type="entry name" value="Glyco_trans_2-like"/>
</dbReference>
<dbReference type="Gene3D" id="1.10.287.70">
    <property type="match status" value="1"/>
</dbReference>
<dbReference type="GO" id="GO:0035721">
    <property type="term" value="P:intraciliary retrograde transport"/>
    <property type="evidence" value="ECO:0007669"/>
    <property type="project" value="TreeGrafter"/>
</dbReference>
<comment type="subcellular location">
    <subcellularLocation>
        <location evidence="3 35">Cell membrane</location>
        <topology evidence="3 35">Multi-pass membrane protein</topology>
    </subcellularLocation>
    <subcellularLocation>
        <location evidence="2">Golgi apparatus membrane</location>
        <topology evidence="2">Single-pass type II membrane protein</topology>
    </subcellularLocation>
</comment>
<comment type="similarity">
    <text evidence="29">Belongs to the sodium channel (TC 1.A.1.10) family. Nav1.4/SCN4A subfamily.</text>
</comment>
<dbReference type="Pfam" id="PF25060">
    <property type="entry name" value="ARM_TT21_2nd"/>
    <property type="match status" value="1"/>
</dbReference>
<dbReference type="Pfam" id="PF00652">
    <property type="entry name" value="Ricin_B_lectin"/>
    <property type="match status" value="1"/>
</dbReference>
<evidence type="ECO:0000256" key="8">
    <source>
        <dbReference type="ARBA" id="ARBA00022461"/>
    </source>
</evidence>
<dbReference type="InterPro" id="IPR019734">
    <property type="entry name" value="TPR_rpt"/>
</dbReference>
<keyword evidence="14" id="KW-0430">Lectin</keyword>
<keyword evidence="20" id="KW-0333">Golgi apparatus</keyword>
<dbReference type="Pfam" id="PF25062">
    <property type="entry name" value="ARM_TT21_N"/>
    <property type="match status" value="1"/>
</dbReference>
<dbReference type="GO" id="GO:0005929">
    <property type="term" value="C:cilium"/>
    <property type="evidence" value="ECO:0007669"/>
    <property type="project" value="GOC"/>
</dbReference>
<dbReference type="PANTHER" id="PTHR14699">
    <property type="entry name" value="STI2 PROTEIN-RELATED"/>
    <property type="match status" value="1"/>
</dbReference>
<reference evidence="39" key="1">
    <citation type="submission" date="2020-07" db="EMBL/GenBank/DDBJ databases">
        <title>Clarias magur genome sequencing, assembly and annotation.</title>
        <authorList>
            <person name="Kushwaha B."/>
            <person name="Kumar R."/>
            <person name="Das P."/>
            <person name="Joshi C.G."/>
            <person name="Kumar D."/>
            <person name="Nagpure N.S."/>
            <person name="Pandey M."/>
            <person name="Agarwal S."/>
            <person name="Srivastava S."/>
            <person name="Singh M."/>
            <person name="Sahoo L."/>
            <person name="Jayasankar P."/>
            <person name="Meher P.K."/>
            <person name="Koringa P.G."/>
            <person name="Iquebal M.A."/>
            <person name="Das S.P."/>
            <person name="Bit A."/>
            <person name="Patnaik S."/>
            <person name="Patel N."/>
            <person name="Shah T.M."/>
            <person name="Hinsu A."/>
            <person name="Jena J.K."/>
        </authorList>
    </citation>
    <scope>NUCLEOTIDE SEQUENCE</scope>
    <source>
        <strain evidence="39">CIFAMagur01</strain>
        <tissue evidence="39">Testis</tissue>
    </source>
</reference>
<dbReference type="Pfam" id="PF25058">
    <property type="entry name" value="ARM_TT21"/>
    <property type="match status" value="1"/>
</dbReference>
<dbReference type="InterPro" id="IPR040364">
    <property type="entry name" value="TTC21A/TTC21B"/>
</dbReference>
<comment type="caution">
    <text evidence="35">Lacks conserved residue(s) required for the propagation of feature annotation.</text>
</comment>
<accession>A0A8J4TUP5</accession>
<evidence type="ECO:0000256" key="5">
    <source>
        <dbReference type="ARBA" id="ARBA00005680"/>
    </source>
</evidence>
<dbReference type="GO" id="GO:0000139">
    <property type="term" value="C:Golgi membrane"/>
    <property type="evidence" value="ECO:0007669"/>
    <property type="project" value="UniProtKB-SubCell"/>
</dbReference>
<dbReference type="SMART" id="SM00028">
    <property type="entry name" value="TPR"/>
    <property type="match status" value="16"/>
</dbReference>
<evidence type="ECO:0000256" key="16">
    <source>
        <dbReference type="ARBA" id="ARBA00022803"/>
    </source>
</evidence>
<dbReference type="InterPro" id="IPR035992">
    <property type="entry name" value="Ricin_B-like_lectins"/>
</dbReference>
<dbReference type="UniPathway" id="UPA00378"/>
<dbReference type="FunFam" id="1.25.40.10:FF:000414">
    <property type="entry name" value="Tetratricopeptide repeat domain 21B"/>
    <property type="match status" value="1"/>
</dbReference>
<evidence type="ECO:0000256" key="21">
    <source>
        <dbReference type="ARBA" id="ARBA00023053"/>
    </source>
</evidence>
<feature type="transmembrane region" description="Helical" evidence="35">
    <location>
        <begin position="6"/>
        <end position="30"/>
    </location>
</feature>
<feature type="transmembrane region" description="Helical" evidence="35">
    <location>
        <begin position="131"/>
        <end position="159"/>
    </location>
</feature>
<keyword evidence="7 35" id="KW-0813">Transport</keyword>
<evidence type="ECO:0000313" key="40">
    <source>
        <dbReference type="Proteomes" id="UP000727407"/>
    </source>
</evidence>
<keyword evidence="24" id="KW-1015">Disulfide bond</keyword>
<feature type="non-terminal residue" evidence="39">
    <location>
        <position position="1"/>
    </location>
</feature>
<dbReference type="Pfam" id="PF13181">
    <property type="entry name" value="TPR_8"/>
    <property type="match status" value="1"/>
</dbReference>
<evidence type="ECO:0000259" key="38">
    <source>
        <dbReference type="PROSITE" id="PS50222"/>
    </source>
</evidence>
<keyword evidence="19 35" id="KW-1133">Transmembrane helix</keyword>
<dbReference type="InterPro" id="IPR056834">
    <property type="entry name" value="ARM_TT21_C"/>
</dbReference>
<evidence type="ECO:0000256" key="25">
    <source>
        <dbReference type="ARBA" id="ARBA00023180"/>
    </source>
</evidence>
<feature type="repeat" description="TPR" evidence="34">
    <location>
        <begin position="1115"/>
        <end position="1148"/>
    </location>
</feature>
<gene>
    <name evidence="39" type="primary">ttc21b</name>
    <name evidence="39" type="ORF">DAT39_006137</name>
</gene>
<name>A0A8J4TUP5_CLAMG</name>
<keyword evidence="22 35" id="KW-0406">Ion transport</keyword>
<dbReference type="Pfam" id="PF25064">
    <property type="entry name" value="ARM_TT21_5th"/>
    <property type="match status" value="1"/>
</dbReference>
<evidence type="ECO:0000256" key="15">
    <source>
        <dbReference type="ARBA" id="ARBA00022737"/>
    </source>
</evidence>
<dbReference type="GO" id="GO:0030991">
    <property type="term" value="C:intraciliary transport particle A"/>
    <property type="evidence" value="ECO:0007669"/>
    <property type="project" value="TreeGrafter"/>
</dbReference>
<keyword evidence="28 35" id="KW-0407">Ion channel</keyword>
<dbReference type="FunFam" id="1.20.120.350:FF:000004">
    <property type="entry name" value="Sodium channel protein"/>
    <property type="match status" value="1"/>
</dbReference>
<evidence type="ECO:0000256" key="23">
    <source>
        <dbReference type="ARBA" id="ARBA00023136"/>
    </source>
</evidence>
<keyword evidence="12 35" id="KW-0812">Transmembrane</keyword>
<keyword evidence="16 34" id="KW-0802">TPR repeat</keyword>
<dbReference type="FunFam" id="3.90.550.10:FF:000039">
    <property type="entry name" value="Polypeptide N-acetylgalactosaminyltransferase"/>
    <property type="match status" value="1"/>
</dbReference>
<dbReference type="GO" id="GO:0061512">
    <property type="term" value="P:protein localization to cilium"/>
    <property type="evidence" value="ECO:0007669"/>
    <property type="project" value="TreeGrafter"/>
</dbReference>
<dbReference type="InterPro" id="IPR029044">
    <property type="entry name" value="Nucleotide-diphossugar_trans"/>
</dbReference>
<evidence type="ECO:0000256" key="14">
    <source>
        <dbReference type="ARBA" id="ARBA00022734"/>
    </source>
</evidence>
<sequence>NRLQAYLFDVVTNQAFDIFIMVLICLNMVAMMVESEGLSQEARNHLKNINMVFVVVFTTECVLKMIALRQYFFTNGWNVFDFVVVILSIVGTFVSEVIKYLFSPTLIRVVRLARIGRILRLIKSAKGIRTLLFALMMSLPALFNIGLLLFLVMFIYAIVAMSQFAYVKKEAGIDDMFNFETFGNSMLCLFQITTSAGWDGLLSPILNRVPDCDPEKVHPGSQIKGDCGNPAIGIIFFVSYIIICFLIVVNMYIAVILENFSVATEESAEPLSEDDFEMFYEVWEKFDPDATQFIEYNQLSDFADTLDPPLRIPKPNTIQLINMDLPVVSGERIHCLDILFAFTKRVLGEGGNMDVLRGQMEDRFMASNPSKESYEPIITTLRHKHEDVSAAVIQRAYRMHALIIYYCQEKYSNHVLNVSSEAQRKFSSSPIYTFFHAYGLLMQDHVQEAIQELELMKDKRDVSLCALMALVYAQKKRSNSDKDTIQELDVKVKENRKSASPKALYHAGMFLWLLGRNDKAREYVDRMIKISNGSIEGLILKGWIDLTSGKDGYTKKSGKYFDEALKEKINIFALMGKVQYNEVRQNYSGALETVNQIIVSYPSFTPALVKKMKLLLNLQDWEQTVDAAQRLLQKDRNNLEGLRTLALHSLCREGDIGETVKQLMNLFSNLDSQESNNPELLYRMSLAFTRGCGRAENILQHTHTLVERAFSLASGDAELATELGYLLVLQGRAKEAIKWYKTAMTLDESSVSALIGIIHCQLSEGHLQDAEQQLEFLTEIQQSIGKSAELLYLQAVLAIRKRKSQDEVINLLNVTVDTHFSTLQGLPLSVEYYEKLNPDFLLEIAKEYLALCPAKPPAQGQAPAPQLQNCAAVLDTVVKIVPGLLQAVFLIAKVRFLSGNVEAAQSSLQHCLEQKPSFAEAHLLMAQIHLLQGNFRLSSQSLELCLSHNFEVREHPLYHLIKAQTQRKMGELQEAIQTLQLAMSLPGVKRVGSSAKSKARKVELSTADCVSVYLELAEALWLNGEQHEAAKVMQDAINEFTGTPEELRVTIANADLALLRGDTELALSMLRNITQEQPYFVQATEKMADVYLNHRKEKRLYISSYRDLVEKMPSSHTYLLLGDAYMNIQEPEMAIEVYEEALKRNPRDGAVASKIGKALVKTHNYVKAINYYEAALKNGQQSFLRYDLAELLMKLRQYERCEKVLHESLLHDPVNELPLLTEDCRYLVLLAKIQSKVNKNDEALLSLHRARDVQAKVLKRVQLEQPDAVPMQKQLASEICAEIAKHCSHQRGYERAVKFYKEALVYCESDSKVMLELAQLYLTLDDVEACQQQCSVILKNDPVNEAATLMMADLMFRKQDYEQAVFHFQQLLERKPDNYPTLSRLIDLLRRAGKLEEIPRFLDTAEKHSPRAKFEPGYNYCRGLYLWYTGEPNEGLRHFNKARKDNDWGQNAVYNMIEICLNPDNETMGGEVFENLDGDMGNSTEKQESEQLAVRTAEKLLKELKPQTPQGHIQLRILEHYCYLATKQKANVEKALGVFIEIANNEKDHVPALLAMATAYMILKQTPRARNQLKRIAKMNWNIIDADEFEKSWLLLSDIYIQSGKYDMAGELLKRCLRHNKSCCKAYEYMGYIMEKEQSFRDAAMNYELAWKYGNQTNPTIGLGVSDVTHIVCQVNHCLQHCTSTRTYTTILSHHRRMTLIRRLLRRPLHPWKVAIVALVFVTFLFLMQREVVSQSPQEEPWLKGIVEKRDTMLGMVMGAVNNFRDAMPKMQIRAPVRQQESRSNQPCLPGYYTAAELRPVLERPPQNPSAPGASGKPFHTENLGPAEQKEKEKGEEKHCFNLYASDRISLSRDLGPDTRPPECIEQTFRRCPPLPTTSVIIVFHNEAWSTLLRTVYSVLHTSPALLLREIILVDDASADERLKDELNEYLKQLHIVRVVRQLERKGLITARLLGASVATGDTLTFLDAHCECFHGWLEPLLARIAENYTAVVSPDITTIDLNTFEFMKPSPYGQNHNRGNFDWGLSFGWESLPDHEKKRRKDETYPIKTPAFAGGLFSISKDYFFHIGSYDEEMEIWGGENIEMSFRVWQCGGQLEIIPCSIVGHVFRTKSPHTFPKGTQVIARNQVRLAEVWMDNYKEIFYRRNQQAAQISKERSFGDVSKRLELRERLQCKSFSWYLKNVYPEVFLPDLNPLQFGAIKNTGKDMCLDAGENNEGGKVLIMYPCHGLGGNQYFEYSTHQEIRHNIQKELCLHAADGPVKLQDCQYKGHGSFTGPEQKWELQE</sequence>
<keyword evidence="10" id="KW-0328">Glycosyltransferase</keyword>
<keyword evidence="9" id="KW-1003">Cell membrane</keyword>
<keyword evidence="11" id="KW-0808">Transferase</keyword>
<evidence type="ECO:0000256" key="24">
    <source>
        <dbReference type="ARBA" id="ARBA00023157"/>
    </source>
</evidence>
<dbReference type="Proteomes" id="UP000727407">
    <property type="component" value="Unassembled WGS sequence"/>
</dbReference>
<dbReference type="InterPro" id="IPR056835">
    <property type="entry name" value="ARM_TT21_5th"/>
</dbReference>
<dbReference type="Gene3D" id="1.20.5.1190">
    <property type="entry name" value="iswi atpase"/>
    <property type="match status" value="1"/>
</dbReference>
<feature type="repeat" description="TPR" evidence="34">
    <location>
        <begin position="1345"/>
        <end position="1378"/>
    </location>
</feature>
<dbReference type="EMBL" id="QNUK01000062">
    <property type="protein sequence ID" value="KAF5904136.1"/>
    <property type="molecule type" value="Genomic_DNA"/>
</dbReference>
<dbReference type="InterPro" id="IPR005821">
    <property type="entry name" value="Ion_trans_dom"/>
</dbReference>
<feature type="transmembrane region" description="Helical" evidence="35">
    <location>
        <begin position="231"/>
        <end position="257"/>
    </location>
</feature>
<comment type="function">
    <text evidence="32">Pore-forming subunit of a voltage-gated sodium (Nav) channel that directly mediates the depolarizing phase of action potentials in excitable membranes. Navs, also called VGSCs (voltage-gated sodium channels) or VDSCs (voltage-dependent sodium channels), operate by switching between closed and open conformations depending on the voltage difference across the membrane. In the open conformation they allow Na(+) ions to selectively pass through the pore, along their electrochemical gradient. The influx of Na+ ions provokes membrane depolarization, initiating the propagation of electrical signals throughout cells and tissues.</text>
</comment>
<dbReference type="OrthoDB" id="10259630at2759"/>
<dbReference type="Gene3D" id="1.20.120.350">
    <property type="entry name" value="Voltage-gated potassium channels. Chain C"/>
    <property type="match status" value="1"/>
</dbReference>
<dbReference type="FunFam" id="1.10.287.70:FF:000001">
    <property type="entry name" value="Sodium channel protein"/>
    <property type="match status" value="1"/>
</dbReference>
<feature type="non-terminal residue" evidence="39">
    <location>
        <position position="2284"/>
    </location>
</feature>
<keyword evidence="26 35" id="KW-0739">Sodium transport</keyword>
<dbReference type="PROSITE" id="PS50293">
    <property type="entry name" value="TPR_REGION"/>
    <property type="match status" value="1"/>
</dbReference>
<feature type="transmembrane region" description="Helical" evidence="35">
    <location>
        <begin position="51"/>
        <end position="72"/>
    </location>
</feature>
<dbReference type="GO" id="GO:0030246">
    <property type="term" value="F:carbohydrate binding"/>
    <property type="evidence" value="ECO:0007669"/>
    <property type="project" value="UniProtKB-KW"/>
</dbReference>
<dbReference type="FunFam" id="1.25.40.10:FF:000219">
    <property type="entry name" value="Tetratricopeptide repeat domain 21B"/>
    <property type="match status" value="1"/>
</dbReference>
<keyword evidence="27" id="KW-0464">Manganese</keyword>
<evidence type="ECO:0000256" key="30">
    <source>
        <dbReference type="ARBA" id="ARBA00050905"/>
    </source>
</evidence>
<dbReference type="InterPro" id="IPR056833">
    <property type="entry name" value="ARM_TT21_N"/>
</dbReference>